<evidence type="ECO:0000313" key="4">
    <source>
        <dbReference type="Proteomes" id="UP001188597"/>
    </source>
</evidence>
<gene>
    <name evidence="3" type="ORF">RJ639_010449</name>
</gene>
<sequence length="613" mass="70779">MEDLINKTSLLHCVDLDDLIADETSASKEYELTLLAKIISSKQPNPKVVHSILQKAWNPSKGMKVQSHQNNVYSITFSHEWDRNRILASRPWSIMSLHVVVRDWPPHLNLEEIDFSKSSFWIHVTGLPPNLMTKQNAKRIGSKIGKVMEVDFTAEGNLAWLRFLRIQVQIDIHKPLHTGFYRNKDPNQAIWIRAEHVRALKNDVRHLKPDILFLSETLFSSSRLSHILEPLGFTNLCFIPPSGIKKQAGGLYLAWKMGVDIEITLQNQNIINALVFSDPPTTPWMLSMVYGPPHWTNKRKFWDEMDTTAKAFNGPWLCMGDFNAVVDQTKKKGGLSVASSSDGGLGGFINSHHLIDLGFSGNPFTWNNNRPLATNIQERLDKAYSNSKWRALFQDAAITHIPGKSSDHLPIVLHTHSSKPPSPKPFKFKAAWTRDLSSHQVVKLAWRKYFFGTPKFLLYRRTYNVSQALRRWNITHFGHIQTQIKKLSEYLDNVQQQEPTVRNMELQRNIQNQIDEQCSREEWLWHQKSRLQWIKDGDQNTKLFHLSTIIRRRQNLINFIKDKHRNWISSREEIGTCFTEHFSELYKSSNPSFPDDLEGPFKISSVGIHICSN</sequence>
<dbReference type="InterPro" id="IPR025558">
    <property type="entry name" value="DUF4283"/>
</dbReference>
<dbReference type="SUPFAM" id="SSF56219">
    <property type="entry name" value="DNase I-like"/>
    <property type="match status" value="1"/>
</dbReference>
<evidence type="ECO:0000313" key="3">
    <source>
        <dbReference type="EMBL" id="KAK3011853.1"/>
    </source>
</evidence>
<feature type="domain" description="DUF4283" evidence="2">
    <location>
        <begin position="30"/>
        <end position="112"/>
    </location>
</feature>
<proteinExistence type="predicted"/>
<dbReference type="EMBL" id="JAVXUP010001419">
    <property type="protein sequence ID" value="KAK3011853.1"/>
    <property type="molecule type" value="Genomic_DNA"/>
</dbReference>
<dbReference type="AlphaFoldDB" id="A0AA88VQE7"/>
<name>A0AA88VQE7_9ASTE</name>
<evidence type="ECO:0000259" key="2">
    <source>
        <dbReference type="Pfam" id="PF14111"/>
    </source>
</evidence>
<dbReference type="PANTHER" id="PTHR33710">
    <property type="entry name" value="BNAC02G09200D PROTEIN"/>
    <property type="match status" value="1"/>
</dbReference>
<dbReference type="Pfam" id="PF14111">
    <property type="entry name" value="DUF4283"/>
    <property type="match status" value="1"/>
</dbReference>
<dbReference type="Gene3D" id="3.60.10.10">
    <property type="entry name" value="Endonuclease/exonuclease/phosphatase"/>
    <property type="match status" value="1"/>
</dbReference>
<dbReference type="Proteomes" id="UP001188597">
    <property type="component" value="Unassembled WGS sequence"/>
</dbReference>
<dbReference type="Pfam" id="PF03372">
    <property type="entry name" value="Exo_endo_phos"/>
    <property type="match status" value="1"/>
</dbReference>
<dbReference type="InterPro" id="IPR036691">
    <property type="entry name" value="Endo/exonu/phosph_ase_sf"/>
</dbReference>
<dbReference type="PANTHER" id="PTHR33710:SF77">
    <property type="entry name" value="DNASE I-LIKE SUPERFAMILY PROTEIN"/>
    <property type="match status" value="1"/>
</dbReference>
<organism evidence="3 4">
    <name type="scientific">Escallonia herrerae</name>
    <dbReference type="NCBI Taxonomy" id="1293975"/>
    <lineage>
        <taxon>Eukaryota</taxon>
        <taxon>Viridiplantae</taxon>
        <taxon>Streptophyta</taxon>
        <taxon>Embryophyta</taxon>
        <taxon>Tracheophyta</taxon>
        <taxon>Spermatophyta</taxon>
        <taxon>Magnoliopsida</taxon>
        <taxon>eudicotyledons</taxon>
        <taxon>Gunneridae</taxon>
        <taxon>Pentapetalae</taxon>
        <taxon>asterids</taxon>
        <taxon>campanulids</taxon>
        <taxon>Escalloniales</taxon>
        <taxon>Escalloniaceae</taxon>
        <taxon>Escallonia</taxon>
    </lineage>
</organism>
<dbReference type="GO" id="GO:0003824">
    <property type="term" value="F:catalytic activity"/>
    <property type="evidence" value="ECO:0007669"/>
    <property type="project" value="InterPro"/>
</dbReference>
<evidence type="ECO:0008006" key="5">
    <source>
        <dbReference type="Google" id="ProtNLM"/>
    </source>
</evidence>
<feature type="domain" description="Endonuclease/exonuclease/phosphatase" evidence="1">
    <location>
        <begin position="197"/>
        <end position="408"/>
    </location>
</feature>
<evidence type="ECO:0000259" key="1">
    <source>
        <dbReference type="Pfam" id="PF03372"/>
    </source>
</evidence>
<keyword evidence="4" id="KW-1185">Reference proteome</keyword>
<accession>A0AA88VQE7</accession>
<dbReference type="InterPro" id="IPR005135">
    <property type="entry name" value="Endo/exonuclease/phosphatase"/>
</dbReference>
<reference evidence="3" key="1">
    <citation type="submission" date="2022-12" db="EMBL/GenBank/DDBJ databases">
        <title>Draft genome assemblies for two species of Escallonia (Escalloniales).</title>
        <authorList>
            <person name="Chanderbali A."/>
            <person name="Dervinis C."/>
            <person name="Anghel I."/>
            <person name="Soltis D."/>
            <person name="Soltis P."/>
            <person name="Zapata F."/>
        </authorList>
    </citation>
    <scope>NUCLEOTIDE SEQUENCE</scope>
    <source>
        <strain evidence="3">UCBG64.0493</strain>
        <tissue evidence="3">Leaf</tissue>
    </source>
</reference>
<protein>
    <recommendedName>
        <fullName evidence="5">DUF4283 domain-containing protein</fullName>
    </recommendedName>
</protein>
<comment type="caution">
    <text evidence="3">The sequence shown here is derived from an EMBL/GenBank/DDBJ whole genome shotgun (WGS) entry which is preliminary data.</text>
</comment>